<feature type="transmembrane region" description="Helical" evidence="1">
    <location>
        <begin position="74"/>
        <end position="101"/>
    </location>
</feature>
<keyword evidence="1" id="KW-0812">Transmembrane</keyword>
<feature type="transmembrane region" description="Helical" evidence="1">
    <location>
        <begin position="12"/>
        <end position="29"/>
    </location>
</feature>
<protein>
    <submittedName>
        <fullName evidence="2">Uncharacterized protein</fullName>
    </submittedName>
</protein>
<organism evidence="2">
    <name type="scientific">Zooxanthella nutricula</name>
    <dbReference type="NCBI Taxonomy" id="1333877"/>
    <lineage>
        <taxon>Eukaryota</taxon>
        <taxon>Sar</taxon>
        <taxon>Alveolata</taxon>
        <taxon>Dinophyceae</taxon>
        <taxon>Peridiniales</taxon>
        <taxon>Peridiniales incertae sedis</taxon>
        <taxon>Zooxanthella</taxon>
    </lineage>
</organism>
<dbReference type="AlphaFoldDB" id="A0A7S2KY14"/>
<gene>
    <name evidence="2" type="ORF">BRAN1462_LOCUS34282</name>
</gene>
<proteinExistence type="predicted"/>
<accession>A0A7S2KY14</accession>
<feature type="transmembrane region" description="Helical" evidence="1">
    <location>
        <begin position="34"/>
        <end position="54"/>
    </location>
</feature>
<keyword evidence="1" id="KW-0472">Membrane</keyword>
<name>A0A7S2KY14_9DINO</name>
<keyword evidence="1" id="KW-1133">Transmembrane helix</keyword>
<reference evidence="2" key="1">
    <citation type="submission" date="2021-01" db="EMBL/GenBank/DDBJ databases">
        <authorList>
            <person name="Corre E."/>
            <person name="Pelletier E."/>
            <person name="Niang G."/>
            <person name="Scheremetjew M."/>
            <person name="Finn R."/>
            <person name="Kale V."/>
            <person name="Holt S."/>
            <person name="Cochrane G."/>
            <person name="Meng A."/>
            <person name="Brown T."/>
            <person name="Cohen L."/>
        </authorList>
    </citation>
    <scope>NUCLEOTIDE SEQUENCE</scope>
    <source>
        <strain evidence="2">RCC3387</strain>
    </source>
</reference>
<sequence>MFVFKKDPALPVLALLCYIALIPCTLFCAAHLALVVLMCVLALTVMLVELVAMVDRQVAPNDVTDSHSLVHDVVVVARVLCTTLLPAALATFGGASFFLVVAMGPVAENCKVASLPLLAKQGFVSFACTDGFVLPDLQVGVPAWQDLPAERRRLGDTRGGELGGDVDGKGVWTASASEGDRLGFVMPVFDSRRSFDDGKPLAAWAVKAGQPVRRSDCDDGRLTGTCGIFASRLQASWSGYPAPRFFGKPWGFNITHFSASQMRRASRLWAELRGLKERDELPAETDQAFIIVEPARAYFGPAYPALCVVLSLFGLGLLDRLGAAADSRALYADTKRVEPSYAHRLVQQQGPPPEAGLAETLSGFWNDPLNTSRASAALQRTLEMRSGPEAPGADHAN</sequence>
<evidence type="ECO:0000256" key="1">
    <source>
        <dbReference type="SAM" id="Phobius"/>
    </source>
</evidence>
<evidence type="ECO:0000313" key="2">
    <source>
        <dbReference type="EMBL" id="CAD9590178.1"/>
    </source>
</evidence>
<dbReference type="EMBL" id="HBGW01054036">
    <property type="protein sequence ID" value="CAD9590178.1"/>
    <property type="molecule type" value="Transcribed_RNA"/>
</dbReference>